<comment type="subcellular location">
    <subcellularLocation>
        <location evidence="1">Membrane</location>
        <topology evidence="1">Multi-pass membrane protein</topology>
    </subcellularLocation>
</comment>
<keyword evidence="4 8" id="KW-1133">Transmembrane helix</keyword>
<evidence type="ECO:0000256" key="2">
    <source>
        <dbReference type="ARBA" id="ARBA00022692"/>
    </source>
</evidence>
<evidence type="ECO:0000256" key="4">
    <source>
        <dbReference type="ARBA" id="ARBA00022989"/>
    </source>
</evidence>
<feature type="transmembrane region" description="Helical" evidence="9">
    <location>
        <begin position="92"/>
        <end position="112"/>
    </location>
</feature>
<dbReference type="InterPro" id="IPR000644">
    <property type="entry name" value="CBS_dom"/>
</dbReference>
<dbReference type="PANTHER" id="PTHR22777">
    <property type="entry name" value="HEMOLYSIN-RELATED"/>
    <property type="match status" value="1"/>
</dbReference>
<protein>
    <submittedName>
        <fullName evidence="12">Magnesium and cobalt efflux protein CorC</fullName>
    </submittedName>
</protein>
<dbReference type="EMBL" id="AP018694">
    <property type="protein sequence ID" value="BBE18903.1"/>
    <property type="molecule type" value="Genomic_DNA"/>
</dbReference>
<dbReference type="GO" id="GO:0050660">
    <property type="term" value="F:flavin adenine dinucleotide binding"/>
    <property type="evidence" value="ECO:0007669"/>
    <property type="project" value="InterPro"/>
</dbReference>
<keyword evidence="5 7" id="KW-0129">CBS domain</keyword>
<dbReference type="SUPFAM" id="SSF56176">
    <property type="entry name" value="FAD-binding/transporter-associated domain-like"/>
    <property type="match status" value="1"/>
</dbReference>
<dbReference type="InterPro" id="IPR044751">
    <property type="entry name" value="Ion_transp-like_CBS"/>
</dbReference>
<evidence type="ECO:0000256" key="3">
    <source>
        <dbReference type="ARBA" id="ARBA00022737"/>
    </source>
</evidence>
<evidence type="ECO:0000256" key="1">
    <source>
        <dbReference type="ARBA" id="ARBA00004141"/>
    </source>
</evidence>
<feature type="transmembrane region" description="Helical" evidence="9">
    <location>
        <begin position="124"/>
        <end position="142"/>
    </location>
</feature>
<dbReference type="Gene3D" id="3.10.580.10">
    <property type="entry name" value="CBS-domain"/>
    <property type="match status" value="1"/>
</dbReference>
<dbReference type="InterPro" id="IPR046342">
    <property type="entry name" value="CBS_dom_sf"/>
</dbReference>
<dbReference type="CDD" id="cd04590">
    <property type="entry name" value="CBS_pair_CorC_HlyC_assoc"/>
    <property type="match status" value="1"/>
</dbReference>
<evidence type="ECO:0000256" key="8">
    <source>
        <dbReference type="PROSITE-ProRule" id="PRU01193"/>
    </source>
</evidence>
<dbReference type="SUPFAM" id="SSF54631">
    <property type="entry name" value="CBS-domain pair"/>
    <property type="match status" value="1"/>
</dbReference>
<dbReference type="PROSITE" id="PS51371">
    <property type="entry name" value="CBS"/>
    <property type="match status" value="1"/>
</dbReference>
<dbReference type="InterPro" id="IPR002550">
    <property type="entry name" value="CNNM"/>
</dbReference>
<dbReference type="FunFam" id="3.10.580.10:FF:000002">
    <property type="entry name" value="Magnesium/cobalt efflux protein CorC"/>
    <property type="match status" value="1"/>
</dbReference>
<dbReference type="Pfam" id="PF00571">
    <property type="entry name" value="CBS"/>
    <property type="match status" value="2"/>
</dbReference>
<keyword evidence="3" id="KW-0677">Repeat</keyword>
<dbReference type="InterPro" id="IPR036318">
    <property type="entry name" value="FAD-bd_PCMH-like_sf"/>
</dbReference>
<evidence type="ECO:0000256" key="6">
    <source>
        <dbReference type="ARBA" id="ARBA00023136"/>
    </source>
</evidence>
<feature type="domain" description="CNNM transmembrane" evidence="11">
    <location>
        <begin position="1"/>
        <end position="193"/>
    </location>
</feature>
<proteinExistence type="predicted"/>
<organism evidence="12 13">
    <name type="scientific">Aquipluma nitroreducens</name>
    <dbReference type="NCBI Taxonomy" id="2010828"/>
    <lineage>
        <taxon>Bacteria</taxon>
        <taxon>Pseudomonadati</taxon>
        <taxon>Bacteroidota</taxon>
        <taxon>Bacteroidia</taxon>
        <taxon>Marinilabiliales</taxon>
        <taxon>Prolixibacteraceae</taxon>
        <taxon>Aquipluma</taxon>
    </lineage>
</organism>
<dbReference type="InterPro" id="IPR016169">
    <property type="entry name" value="FAD-bd_PCMH_sub2"/>
</dbReference>
<dbReference type="SMART" id="SM01091">
    <property type="entry name" value="CorC_HlyC"/>
    <property type="match status" value="1"/>
</dbReference>
<accession>A0A5K7SBE8</accession>
<dbReference type="RefSeq" id="WP_318347197.1">
    <property type="nucleotide sequence ID" value="NZ_AP018694.1"/>
</dbReference>
<dbReference type="Proteomes" id="UP001193389">
    <property type="component" value="Chromosome"/>
</dbReference>
<reference evidence="12" key="1">
    <citation type="journal article" date="2020" name="Int. J. Syst. Evol. Microbiol.">
        <title>Aquipluma nitroreducens gen. nov. sp. nov., a novel facultatively anaerobic bacterium isolated from a freshwater lake.</title>
        <authorList>
            <person name="Watanabe M."/>
            <person name="Kojima H."/>
            <person name="Fukui M."/>
        </authorList>
    </citation>
    <scope>NUCLEOTIDE SEQUENCE</scope>
    <source>
        <strain evidence="12">MeG22</strain>
    </source>
</reference>
<dbReference type="PANTHER" id="PTHR22777:SF17">
    <property type="entry name" value="UPF0053 PROTEIN SLL0260"/>
    <property type="match status" value="1"/>
</dbReference>
<dbReference type="InterPro" id="IPR005170">
    <property type="entry name" value="Transptr-assoc_dom"/>
</dbReference>
<evidence type="ECO:0000256" key="5">
    <source>
        <dbReference type="ARBA" id="ARBA00023122"/>
    </source>
</evidence>
<dbReference type="GO" id="GO:0005886">
    <property type="term" value="C:plasma membrane"/>
    <property type="evidence" value="ECO:0007669"/>
    <property type="project" value="TreeGrafter"/>
</dbReference>
<evidence type="ECO:0000256" key="9">
    <source>
        <dbReference type="SAM" id="Phobius"/>
    </source>
</evidence>
<evidence type="ECO:0000313" key="12">
    <source>
        <dbReference type="EMBL" id="BBE18903.1"/>
    </source>
</evidence>
<feature type="transmembrane region" description="Helical" evidence="9">
    <location>
        <begin position="6"/>
        <end position="27"/>
    </location>
</feature>
<dbReference type="PROSITE" id="PS51846">
    <property type="entry name" value="CNNM"/>
    <property type="match status" value="1"/>
</dbReference>
<keyword evidence="6 8" id="KW-0472">Membrane</keyword>
<keyword evidence="2 8" id="KW-0812">Transmembrane</keyword>
<name>A0A5K7SBE8_9BACT</name>
<dbReference type="AlphaFoldDB" id="A0A5K7SBE8"/>
<evidence type="ECO:0000313" key="13">
    <source>
        <dbReference type="Proteomes" id="UP001193389"/>
    </source>
</evidence>
<evidence type="ECO:0000259" key="10">
    <source>
        <dbReference type="PROSITE" id="PS51371"/>
    </source>
</evidence>
<feature type="transmembrane region" description="Helical" evidence="9">
    <location>
        <begin position="66"/>
        <end position="86"/>
    </location>
</feature>
<evidence type="ECO:0000259" key="11">
    <source>
        <dbReference type="PROSITE" id="PS51846"/>
    </source>
</evidence>
<keyword evidence="13" id="KW-1185">Reference proteome</keyword>
<gene>
    <name evidence="12" type="ORF">AQPE_3073</name>
</gene>
<feature type="domain" description="CBS" evidence="10">
    <location>
        <begin position="276"/>
        <end position="333"/>
    </location>
</feature>
<evidence type="ECO:0000256" key="7">
    <source>
        <dbReference type="PROSITE-ProRule" id="PRU00703"/>
    </source>
</evidence>
<dbReference type="Pfam" id="PF03471">
    <property type="entry name" value="CorC_HlyC"/>
    <property type="match status" value="1"/>
</dbReference>
<dbReference type="Pfam" id="PF01595">
    <property type="entry name" value="CNNM"/>
    <property type="match status" value="1"/>
</dbReference>
<sequence>MNLLIVIFITILFSAFFSGMEIAFISANKLRLELDKKQNVVFSSLISLYTQNPGQFIATMLVGNNLALVIYGIAFANLLKPILFLYLQSDSLVLLAQTIISTLIILATAEYLPKMLFRINPNKILKAFTVPIAFFYFLFYPITKIAMGISKFVLKVILNEKIQNVDEKVVFSRIDLTHFVDEQENNIAPKSGQEIDNEVKLFRNALDFSKVKLREVMVPRTEMVALDIDSTVEELHQKFIETGYSRILFYSGNIDNIVGYIHHSVIFTKPDSIKSNLRKVLIVPETMPASKLLSKFIQQRLSMAIVVDEFGGTSGMVTSEDILEEIFGEIEDEHDTIDLIMKKINDAEFVLSGRLELDELNENFDLEFPENENFETLAGFILANYESIPKVNTVITIDQYQFRILKATSTKIELVHLKILDDN</sequence>
<dbReference type="KEGG" id="anf:AQPE_3073"/>
<dbReference type="Gene3D" id="3.30.465.10">
    <property type="match status" value="1"/>
</dbReference>